<accession>X0TIE3</accession>
<dbReference type="AlphaFoldDB" id="X0TIE3"/>
<proteinExistence type="predicted"/>
<organism evidence="1">
    <name type="scientific">marine sediment metagenome</name>
    <dbReference type="NCBI Taxonomy" id="412755"/>
    <lineage>
        <taxon>unclassified sequences</taxon>
        <taxon>metagenomes</taxon>
        <taxon>ecological metagenomes</taxon>
    </lineage>
</organism>
<feature type="non-terminal residue" evidence="1">
    <location>
        <position position="45"/>
    </location>
</feature>
<name>X0TIE3_9ZZZZ</name>
<protein>
    <submittedName>
        <fullName evidence="1">Uncharacterized protein</fullName>
    </submittedName>
</protein>
<gene>
    <name evidence="1" type="ORF">S01H1_28956</name>
</gene>
<reference evidence="1" key="1">
    <citation type="journal article" date="2014" name="Front. Microbiol.">
        <title>High frequency of phylogenetically diverse reductive dehalogenase-homologous genes in deep subseafloor sedimentary metagenomes.</title>
        <authorList>
            <person name="Kawai M."/>
            <person name="Futagami T."/>
            <person name="Toyoda A."/>
            <person name="Takaki Y."/>
            <person name="Nishi S."/>
            <person name="Hori S."/>
            <person name="Arai W."/>
            <person name="Tsubouchi T."/>
            <person name="Morono Y."/>
            <person name="Uchiyama I."/>
            <person name="Ito T."/>
            <person name="Fujiyama A."/>
            <person name="Inagaki F."/>
            <person name="Takami H."/>
        </authorList>
    </citation>
    <scope>NUCLEOTIDE SEQUENCE</scope>
    <source>
        <strain evidence="1">Expedition CK06-06</strain>
    </source>
</reference>
<comment type="caution">
    <text evidence="1">The sequence shown here is derived from an EMBL/GenBank/DDBJ whole genome shotgun (WGS) entry which is preliminary data.</text>
</comment>
<sequence length="45" mass="4875">MTALYTPFMTQAGATIGNAMMRRSSQEAKAEENALMQSAYMGEPS</sequence>
<dbReference type="EMBL" id="BARS01017727">
    <property type="protein sequence ID" value="GAF87021.1"/>
    <property type="molecule type" value="Genomic_DNA"/>
</dbReference>
<evidence type="ECO:0000313" key="1">
    <source>
        <dbReference type="EMBL" id="GAF87021.1"/>
    </source>
</evidence>